<dbReference type="Pfam" id="PF23343">
    <property type="entry name" value="REP_ORF2-G2P"/>
    <property type="match status" value="1"/>
</dbReference>
<evidence type="ECO:0000259" key="1">
    <source>
        <dbReference type="Pfam" id="PF23343"/>
    </source>
</evidence>
<protein>
    <submittedName>
        <fullName evidence="2">Replication initiation protein</fullName>
    </submittedName>
</protein>
<dbReference type="Proteomes" id="UP000092125">
    <property type="component" value="Unassembled WGS sequence"/>
</dbReference>
<comment type="caution">
    <text evidence="2">The sequence shown here is derived from an EMBL/GenBank/DDBJ whole genome shotgun (WGS) entry which is preliminary data.</text>
</comment>
<sequence length="315" mass="35937">MEIPPTPIDPRSPELQAFDASVAMDRAGQRSRELANEQLARNQRASGTSLREYFRVGELLKGDGRVAADALGLVYYKTSDTPVRLGRVTIEIDPLLAKAQRLRKSVITGARLHDQEAQKGSRRGAWYFLTLTYRDGSDSSPRDVSELLKRMRGFFNRARNRRARWNGEVFRYVWVGELTQRLRPHYHVMVWVPKGMYFGKVDQRGWWPHGSSQIEKARNCVGYLAKYASKFTSVVAGAFPKGFRTSGVGGLNEESRRELRWWKAPKEAREALGGEADIRKIKGGWFDKATGEFWPSPWKVTFAFGRTIAWKVIPI</sequence>
<dbReference type="EMBL" id="LYVI01000006">
    <property type="protein sequence ID" value="OBU61349.1"/>
    <property type="molecule type" value="Genomic_DNA"/>
</dbReference>
<feature type="domain" description="Replication-associated protein ORF2/G2P" evidence="1">
    <location>
        <begin position="127"/>
        <end position="230"/>
    </location>
</feature>
<gene>
    <name evidence="2" type="ORF">A9K56_11005</name>
</gene>
<dbReference type="AlphaFoldDB" id="A0AAP7GSB4"/>
<evidence type="ECO:0000313" key="3">
    <source>
        <dbReference type="Proteomes" id="UP000092125"/>
    </source>
</evidence>
<dbReference type="InterPro" id="IPR056906">
    <property type="entry name" value="ORF2/G2P_dom"/>
</dbReference>
<organism evidence="2 3">
    <name type="scientific">Stenotrophomonas maltophilia</name>
    <name type="common">Pseudomonas maltophilia</name>
    <name type="synonym">Xanthomonas maltophilia</name>
    <dbReference type="NCBI Taxonomy" id="40324"/>
    <lineage>
        <taxon>Bacteria</taxon>
        <taxon>Pseudomonadati</taxon>
        <taxon>Pseudomonadota</taxon>
        <taxon>Gammaproteobacteria</taxon>
        <taxon>Lysobacterales</taxon>
        <taxon>Lysobacteraceae</taxon>
        <taxon>Stenotrophomonas</taxon>
        <taxon>Stenotrophomonas maltophilia group</taxon>
    </lineage>
</organism>
<name>A0AAP7GSB4_STEMA</name>
<evidence type="ECO:0000313" key="2">
    <source>
        <dbReference type="EMBL" id="OBU61349.1"/>
    </source>
</evidence>
<reference evidence="2 3" key="1">
    <citation type="submission" date="2016-05" db="EMBL/GenBank/DDBJ databases">
        <title>Draft Genome Sequences of Stenotrophomonas maltophilia Strains Sm32COP, Sm41DVV, Sm46PAILV, SmF3, SmF22, SmSOFb1 and SmCVFa1, Isolated from Different Manures, in France.</title>
        <authorList>
            <person name="Nazaret S."/>
            <person name="Bodilis J."/>
        </authorList>
    </citation>
    <scope>NUCLEOTIDE SEQUENCE [LARGE SCALE GENOMIC DNA]</scope>
    <source>
        <strain evidence="2 3">Sm41DVV</strain>
    </source>
</reference>
<proteinExistence type="predicted"/>
<accession>A0AAP7GSB4</accession>